<accession>A0A0C2ZX71</accession>
<organism evidence="2 3">
    <name type="scientific">Scleroderma citrinum Foug A</name>
    <dbReference type="NCBI Taxonomy" id="1036808"/>
    <lineage>
        <taxon>Eukaryota</taxon>
        <taxon>Fungi</taxon>
        <taxon>Dikarya</taxon>
        <taxon>Basidiomycota</taxon>
        <taxon>Agaricomycotina</taxon>
        <taxon>Agaricomycetes</taxon>
        <taxon>Agaricomycetidae</taxon>
        <taxon>Boletales</taxon>
        <taxon>Sclerodermatineae</taxon>
        <taxon>Sclerodermataceae</taxon>
        <taxon>Scleroderma</taxon>
    </lineage>
</organism>
<feature type="region of interest" description="Disordered" evidence="1">
    <location>
        <begin position="105"/>
        <end position="173"/>
    </location>
</feature>
<dbReference type="InParanoid" id="A0A0C2ZX71"/>
<keyword evidence="3" id="KW-1185">Reference proteome</keyword>
<evidence type="ECO:0000313" key="2">
    <source>
        <dbReference type="EMBL" id="KIM66058.1"/>
    </source>
</evidence>
<dbReference type="Proteomes" id="UP000053989">
    <property type="component" value="Unassembled WGS sequence"/>
</dbReference>
<sequence>MSTNYDPWSISVEDLAPTLPQPPQPTMDKGSLRNLSWIKDSLFLLFEKKKQKTKPRQSLNSDLHCFDLGVINLTWWKDNDNDAEAGPSKVLQEDNTKAGPLRMLQKRRGSQSPQHASTNPPEGLHKQQRTHGSQQRNPFLDLYAAQDEEDEERSDTSAPMAGPSQASEVLPAGQVTSTSHVDNIWWHYEGSHTRGAGLHASPSSLCSYSPALLASSPEAYFHVYKLDVMTGMIPRTSPLSI</sequence>
<reference evidence="3" key="2">
    <citation type="submission" date="2015-01" db="EMBL/GenBank/DDBJ databases">
        <title>Evolutionary Origins and Diversification of the Mycorrhizal Mutualists.</title>
        <authorList>
            <consortium name="DOE Joint Genome Institute"/>
            <consortium name="Mycorrhizal Genomics Consortium"/>
            <person name="Kohler A."/>
            <person name="Kuo A."/>
            <person name="Nagy L.G."/>
            <person name="Floudas D."/>
            <person name="Copeland A."/>
            <person name="Barry K.W."/>
            <person name="Cichocki N."/>
            <person name="Veneault-Fourrey C."/>
            <person name="LaButti K."/>
            <person name="Lindquist E.A."/>
            <person name="Lipzen A."/>
            <person name="Lundell T."/>
            <person name="Morin E."/>
            <person name="Murat C."/>
            <person name="Riley R."/>
            <person name="Ohm R."/>
            <person name="Sun H."/>
            <person name="Tunlid A."/>
            <person name="Henrissat B."/>
            <person name="Grigoriev I.V."/>
            <person name="Hibbett D.S."/>
            <person name="Martin F."/>
        </authorList>
    </citation>
    <scope>NUCLEOTIDE SEQUENCE [LARGE SCALE GENOMIC DNA]</scope>
    <source>
        <strain evidence="3">Foug A</strain>
    </source>
</reference>
<dbReference type="HOGENOM" id="CLU_1152329_0_0_1"/>
<feature type="compositionally biased region" description="Polar residues" evidence="1">
    <location>
        <begin position="110"/>
        <end position="120"/>
    </location>
</feature>
<name>A0A0C2ZX71_9AGAM</name>
<reference evidence="2 3" key="1">
    <citation type="submission" date="2014-04" db="EMBL/GenBank/DDBJ databases">
        <authorList>
            <consortium name="DOE Joint Genome Institute"/>
            <person name="Kuo A."/>
            <person name="Kohler A."/>
            <person name="Nagy L.G."/>
            <person name="Floudas D."/>
            <person name="Copeland A."/>
            <person name="Barry K.W."/>
            <person name="Cichocki N."/>
            <person name="Veneault-Fourrey C."/>
            <person name="LaButti K."/>
            <person name="Lindquist E.A."/>
            <person name="Lipzen A."/>
            <person name="Lundell T."/>
            <person name="Morin E."/>
            <person name="Murat C."/>
            <person name="Sun H."/>
            <person name="Tunlid A."/>
            <person name="Henrissat B."/>
            <person name="Grigoriev I.V."/>
            <person name="Hibbett D.S."/>
            <person name="Martin F."/>
            <person name="Nordberg H.P."/>
            <person name="Cantor M.N."/>
            <person name="Hua S.X."/>
        </authorList>
    </citation>
    <scope>NUCLEOTIDE SEQUENCE [LARGE SCALE GENOMIC DNA]</scope>
    <source>
        <strain evidence="2 3">Foug A</strain>
    </source>
</reference>
<proteinExistence type="predicted"/>
<protein>
    <submittedName>
        <fullName evidence="2">Uncharacterized protein</fullName>
    </submittedName>
</protein>
<evidence type="ECO:0000256" key="1">
    <source>
        <dbReference type="SAM" id="MobiDB-lite"/>
    </source>
</evidence>
<dbReference type="AlphaFoldDB" id="A0A0C2ZX71"/>
<gene>
    <name evidence="2" type="ORF">SCLCIDRAFT_22269</name>
</gene>
<evidence type="ECO:0000313" key="3">
    <source>
        <dbReference type="Proteomes" id="UP000053989"/>
    </source>
</evidence>
<dbReference type="EMBL" id="KN822019">
    <property type="protein sequence ID" value="KIM66058.1"/>
    <property type="molecule type" value="Genomic_DNA"/>
</dbReference>